<dbReference type="AlphaFoldDB" id="A0A2P2PB34"/>
<dbReference type="EMBL" id="GGEC01071471">
    <property type="protein sequence ID" value="MBX51955.1"/>
    <property type="molecule type" value="Transcribed_RNA"/>
</dbReference>
<accession>A0A2P2PB34</accession>
<evidence type="ECO:0000313" key="1">
    <source>
        <dbReference type="EMBL" id="MBX51955.1"/>
    </source>
</evidence>
<proteinExistence type="predicted"/>
<organism evidence="1">
    <name type="scientific">Rhizophora mucronata</name>
    <name type="common">Asiatic mangrove</name>
    <dbReference type="NCBI Taxonomy" id="61149"/>
    <lineage>
        <taxon>Eukaryota</taxon>
        <taxon>Viridiplantae</taxon>
        <taxon>Streptophyta</taxon>
        <taxon>Embryophyta</taxon>
        <taxon>Tracheophyta</taxon>
        <taxon>Spermatophyta</taxon>
        <taxon>Magnoliopsida</taxon>
        <taxon>eudicotyledons</taxon>
        <taxon>Gunneridae</taxon>
        <taxon>Pentapetalae</taxon>
        <taxon>rosids</taxon>
        <taxon>fabids</taxon>
        <taxon>Malpighiales</taxon>
        <taxon>Rhizophoraceae</taxon>
        <taxon>Rhizophora</taxon>
    </lineage>
</organism>
<sequence>MECRFGRQIKTVQRHISLAMLSVTDLFALKQIMSETEV</sequence>
<reference evidence="1" key="1">
    <citation type="submission" date="2018-02" db="EMBL/GenBank/DDBJ databases">
        <title>Rhizophora mucronata_Transcriptome.</title>
        <authorList>
            <person name="Meera S.P."/>
            <person name="Sreeshan A."/>
            <person name="Augustine A."/>
        </authorList>
    </citation>
    <scope>NUCLEOTIDE SEQUENCE</scope>
    <source>
        <tissue evidence="1">Leaf</tissue>
    </source>
</reference>
<name>A0A2P2PB34_RHIMU</name>
<protein>
    <submittedName>
        <fullName evidence="1">Uncharacterized protein</fullName>
    </submittedName>
</protein>